<gene>
    <name evidence="4" type="ORF">F8566_04915</name>
</gene>
<dbReference type="SUPFAM" id="SSF51735">
    <property type="entry name" value="NAD(P)-binding Rossmann-fold domains"/>
    <property type="match status" value="1"/>
</dbReference>
<reference evidence="4 5" key="1">
    <citation type="submission" date="2019-09" db="EMBL/GenBank/DDBJ databases">
        <title>Actinomadura physcomitrii sp. nov., a novel actinomycete isolated from moss [Physcomitrium sphaericum (Ludw) Fuernr].</title>
        <authorList>
            <person name="Zhuang X."/>
            <person name="Liu C."/>
        </authorList>
    </citation>
    <scope>NUCLEOTIDE SEQUENCE [LARGE SCALE GENOMIC DNA]</scope>
    <source>
        <strain evidence="4 5">HMC1</strain>
    </source>
</reference>
<dbReference type="InterPro" id="IPR036291">
    <property type="entry name" value="NAD(P)-bd_dom_sf"/>
</dbReference>
<dbReference type="GO" id="GO:0016491">
    <property type="term" value="F:oxidoreductase activity"/>
    <property type="evidence" value="ECO:0007669"/>
    <property type="project" value="UniProtKB-KW"/>
</dbReference>
<keyword evidence="2" id="KW-0560">Oxidoreductase</keyword>
<evidence type="ECO:0000256" key="1">
    <source>
        <dbReference type="ARBA" id="ARBA00006484"/>
    </source>
</evidence>
<evidence type="ECO:0000313" key="5">
    <source>
        <dbReference type="Proteomes" id="UP000468735"/>
    </source>
</evidence>
<dbReference type="OrthoDB" id="7064009at2"/>
<comment type="caution">
    <text evidence="4">The sequence shown here is derived from an EMBL/GenBank/DDBJ whole genome shotgun (WGS) entry which is preliminary data.</text>
</comment>
<dbReference type="EMBL" id="WBMT01000002">
    <property type="protein sequence ID" value="KAB2351571.1"/>
    <property type="molecule type" value="Genomic_DNA"/>
</dbReference>
<dbReference type="InterPro" id="IPR057326">
    <property type="entry name" value="KR_dom"/>
</dbReference>
<dbReference type="PRINTS" id="PR00081">
    <property type="entry name" value="GDHRDH"/>
</dbReference>
<dbReference type="InterPro" id="IPR002347">
    <property type="entry name" value="SDR_fam"/>
</dbReference>
<dbReference type="PANTHER" id="PTHR44196:SF1">
    <property type="entry name" value="DEHYDROGENASE_REDUCTASE SDR FAMILY MEMBER 7B"/>
    <property type="match status" value="1"/>
</dbReference>
<protein>
    <submittedName>
        <fullName evidence="4">SDR family oxidoreductase</fullName>
    </submittedName>
</protein>
<dbReference type="Gene3D" id="3.40.50.720">
    <property type="entry name" value="NAD(P)-binding Rossmann-like Domain"/>
    <property type="match status" value="1"/>
</dbReference>
<keyword evidence="5" id="KW-1185">Reference proteome</keyword>
<dbReference type="SMART" id="SM00822">
    <property type="entry name" value="PKS_KR"/>
    <property type="match status" value="1"/>
</dbReference>
<sequence>MNRTGETAPGSWEVVPPRGTRTALVTGAGSGLGALAAQRLAAAGWDVVGVDVDEAGLGRTAARSPNMHTRVCDVADPKAVEALVAEIGTPHRVLHAAGIGPLSPALEQPLDEVERVVRVNYLGTVHVVRAVLPGMLARGQGELILFSSLAAWLTAPLTSAYAAAKSAVNAYAEALVREHGDSGVKIRCVCPPQVDTPMLRRIVERYPAVGRTRIMPPRLVLDEIDRSLARPARDLYVLPGGRARAAVFLQRHAPRIVDLVLRQAIRPGRGLSEETRTG</sequence>
<dbReference type="CDD" id="cd05233">
    <property type="entry name" value="SDR_c"/>
    <property type="match status" value="1"/>
</dbReference>
<evidence type="ECO:0000313" key="4">
    <source>
        <dbReference type="EMBL" id="KAB2351571.1"/>
    </source>
</evidence>
<name>A0A6H9Z3E8_9ACTN</name>
<accession>A0A6H9Z3E8</accession>
<dbReference type="PANTHER" id="PTHR44196">
    <property type="entry name" value="DEHYDROGENASE/REDUCTASE SDR FAMILY MEMBER 7B"/>
    <property type="match status" value="1"/>
</dbReference>
<dbReference type="Pfam" id="PF00106">
    <property type="entry name" value="adh_short"/>
    <property type="match status" value="1"/>
</dbReference>
<proteinExistence type="inferred from homology"/>
<dbReference type="Proteomes" id="UP000468735">
    <property type="component" value="Unassembled WGS sequence"/>
</dbReference>
<organism evidence="4 5">
    <name type="scientific">Actinomadura rudentiformis</name>
    <dbReference type="NCBI Taxonomy" id="359158"/>
    <lineage>
        <taxon>Bacteria</taxon>
        <taxon>Bacillati</taxon>
        <taxon>Actinomycetota</taxon>
        <taxon>Actinomycetes</taxon>
        <taxon>Streptosporangiales</taxon>
        <taxon>Thermomonosporaceae</taxon>
        <taxon>Actinomadura</taxon>
    </lineage>
</organism>
<dbReference type="GO" id="GO:0016020">
    <property type="term" value="C:membrane"/>
    <property type="evidence" value="ECO:0007669"/>
    <property type="project" value="TreeGrafter"/>
</dbReference>
<comment type="similarity">
    <text evidence="1">Belongs to the short-chain dehydrogenases/reductases (SDR) family.</text>
</comment>
<dbReference type="AlphaFoldDB" id="A0A6H9Z3E8"/>
<evidence type="ECO:0000256" key="2">
    <source>
        <dbReference type="ARBA" id="ARBA00023002"/>
    </source>
</evidence>
<dbReference type="RefSeq" id="WP_151558445.1">
    <property type="nucleotide sequence ID" value="NZ_WBMT01000002.1"/>
</dbReference>
<feature type="domain" description="Ketoreductase" evidence="3">
    <location>
        <begin position="21"/>
        <end position="200"/>
    </location>
</feature>
<evidence type="ECO:0000259" key="3">
    <source>
        <dbReference type="SMART" id="SM00822"/>
    </source>
</evidence>